<proteinExistence type="predicted"/>
<evidence type="ECO:0000313" key="3">
    <source>
        <dbReference type="Proteomes" id="UP001066276"/>
    </source>
</evidence>
<feature type="region of interest" description="Disordered" evidence="1">
    <location>
        <begin position="73"/>
        <end position="121"/>
    </location>
</feature>
<dbReference type="AlphaFoldDB" id="A0AAV7QDJ4"/>
<reference evidence="2" key="1">
    <citation type="journal article" date="2022" name="bioRxiv">
        <title>Sequencing and chromosome-scale assembly of the giantPleurodeles waltlgenome.</title>
        <authorList>
            <person name="Brown T."/>
            <person name="Elewa A."/>
            <person name="Iarovenko S."/>
            <person name="Subramanian E."/>
            <person name="Araus A.J."/>
            <person name="Petzold A."/>
            <person name="Susuki M."/>
            <person name="Suzuki K.-i.T."/>
            <person name="Hayashi T."/>
            <person name="Toyoda A."/>
            <person name="Oliveira C."/>
            <person name="Osipova E."/>
            <person name="Leigh N.D."/>
            <person name="Simon A."/>
            <person name="Yun M.H."/>
        </authorList>
    </citation>
    <scope>NUCLEOTIDE SEQUENCE</scope>
    <source>
        <strain evidence="2">20211129_DDA</strain>
        <tissue evidence="2">Liver</tissue>
    </source>
</reference>
<accession>A0AAV7QDJ4</accession>
<evidence type="ECO:0000313" key="2">
    <source>
        <dbReference type="EMBL" id="KAJ1136593.1"/>
    </source>
</evidence>
<protein>
    <submittedName>
        <fullName evidence="2">Uncharacterized protein</fullName>
    </submittedName>
</protein>
<comment type="caution">
    <text evidence="2">The sequence shown here is derived from an EMBL/GenBank/DDBJ whole genome shotgun (WGS) entry which is preliminary data.</text>
</comment>
<name>A0AAV7QDJ4_PLEWA</name>
<evidence type="ECO:0000256" key="1">
    <source>
        <dbReference type="SAM" id="MobiDB-lite"/>
    </source>
</evidence>
<keyword evidence="3" id="KW-1185">Reference proteome</keyword>
<dbReference type="Proteomes" id="UP001066276">
    <property type="component" value="Chromosome 6"/>
</dbReference>
<gene>
    <name evidence="2" type="ORF">NDU88_003008</name>
</gene>
<dbReference type="EMBL" id="JANPWB010000010">
    <property type="protein sequence ID" value="KAJ1136593.1"/>
    <property type="molecule type" value="Genomic_DNA"/>
</dbReference>
<sequence>MTECVVRYTCLSAGRSDSSQFLHLKCCIFVLLRCLVPDPIAEALAGGIKRRGAPERADFSALERSAAVTPLEVLSSGTKERRGQHGVGVSVTAFSQFRPPGEPKERRPRRPRRSSRTGGEFALGTARFSSPAVVLIEGAKNVTVAAAVAERPSRQPKRTADWGRTRPAFFSLSPPRFSCRGERRAAAEAVVAETSSGTGLILACRSLVFVFPFPRTEEVRSYIEPVALGQGCTGKAAQALDSPL</sequence>
<organism evidence="2 3">
    <name type="scientific">Pleurodeles waltl</name>
    <name type="common">Iberian ribbed newt</name>
    <dbReference type="NCBI Taxonomy" id="8319"/>
    <lineage>
        <taxon>Eukaryota</taxon>
        <taxon>Metazoa</taxon>
        <taxon>Chordata</taxon>
        <taxon>Craniata</taxon>
        <taxon>Vertebrata</taxon>
        <taxon>Euteleostomi</taxon>
        <taxon>Amphibia</taxon>
        <taxon>Batrachia</taxon>
        <taxon>Caudata</taxon>
        <taxon>Salamandroidea</taxon>
        <taxon>Salamandridae</taxon>
        <taxon>Pleurodelinae</taxon>
        <taxon>Pleurodeles</taxon>
    </lineage>
</organism>
<feature type="compositionally biased region" description="Basic residues" evidence="1">
    <location>
        <begin position="106"/>
        <end position="115"/>
    </location>
</feature>